<keyword evidence="1" id="KW-1133">Transmembrane helix</keyword>
<keyword evidence="3" id="KW-1185">Reference proteome</keyword>
<feature type="transmembrane region" description="Helical" evidence="1">
    <location>
        <begin position="113"/>
        <end position="132"/>
    </location>
</feature>
<evidence type="ECO:0000256" key="1">
    <source>
        <dbReference type="SAM" id="Phobius"/>
    </source>
</evidence>
<sequence length="235" mass="26611">MSLGFVACAVVSTILFGQTRDPWSQIVWSTLALFSAYGVSLLWLSRSWEPLSERIRYLSGSPLHIGYRRPLTLLVCNLFGSALVLLFGGAGVFFTFQRLADDSGYGSVAPFRIATWSVVLIPMSLYLAFIVCRSWRLPTGAKLARETLFVRELTVWKQLSWREVDRVEVELGRYRILYLVLTLRNGDIVRSSAQALGSDPNVVAAIIRFYLEHPEHRDALSDPEEALRRFRSHAL</sequence>
<gene>
    <name evidence="2" type="ORF">GCM10009768_25020</name>
</gene>
<feature type="transmembrane region" description="Helical" evidence="1">
    <location>
        <begin position="71"/>
        <end position="93"/>
    </location>
</feature>
<dbReference type="Proteomes" id="UP001500851">
    <property type="component" value="Unassembled WGS sequence"/>
</dbReference>
<feature type="transmembrane region" description="Helical" evidence="1">
    <location>
        <begin position="26"/>
        <end position="44"/>
    </location>
</feature>
<proteinExistence type="predicted"/>
<protein>
    <recommendedName>
        <fullName evidence="4">PH (Pleckstrin Homology) domain-containing protein</fullName>
    </recommendedName>
</protein>
<dbReference type="RefSeq" id="WP_344032688.1">
    <property type="nucleotide sequence ID" value="NZ_BAAAOB010000003.1"/>
</dbReference>
<keyword evidence="1" id="KW-0472">Membrane</keyword>
<dbReference type="EMBL" id="BAAAOB010000003">
    <property type="protein sequence ID" value="GAA1794926.1"/>
    <property type="molecule type" value="Genomic_DNA"/>
</dbReference>
<name>A0ABP4XXS8_9MICO</name>
<comment type="caution">
    <text evidence="2">The sequence shown here is derived from an EMBL/GenBank/DDBJ whole genome shotgun (WGS) entry which is preliminary data.</text>
</comment>
<reference evidence="3" key="1">
    <citation type="journal article" date="2019" name="Int. J. Syst. Evol. Microbiol.">
        <title>The Global Catalogue of Microorganisms (GCM) 10K type strain sequencing project: providing services to taxonomists for standard genome sequencing and annotation.</title>
        <authorList>
            <consortium name="The Broad Institute Genomics Platform"/>
            <consortium name="The Broad Institute Genome Sequencing Center for Infectious Disease"/>
            <person name="Wu L."/>
            <person name="Ma J."/>
        </authorList>
    </citation>
    <scope>NUCLEOTIDE SEQUENCE [LARGE SCALE GENOMIC DNA]</scope>
    <source>
        <strain evidence="3">JCM 14736</strain>
    </source>
</reference>
<organism evidence="2 3">
    <name type="scientific">Leucobacter iarius</name>
    <dbReference type="NCBI Taxonomy" id="333963"/>
    <lineage>
        <taxon>Bacteria</taxon>
        <taxon>Bacillati</taxon>
        <taxon>Actinomycetota</taxon>
        <taxon>Actinomycetes</taxon>
        <taxon>Micrococcales</taxon>
        <taxon>Microbacteriaceae</taxon>
        <taxon>Leucobacter</taxon>
    </lineage>
</organism>
<accession>A0ABP4XXS8</accession>
<evidence type="ECO:0000313" key="3">
    <source>
        <dbReference type="Proteomes" id="UP001500851"/>
    </source>
</evidence>
<keyword evidence="1" id="KW-0812">Transmembrane</keyword>
<evidence type="ECO:0000313" key="2">
    <source>
        <dbReference type="EMBL" id="GAA1794926.1"/>
    </source>
</evidence>
<evidence type="ECO:0008006" key="4">
    <source>
        <dbReference type="Google" id="ProtNLM"/>
    </source>
</evidence>